<dbReference type="PANTHER" id="PTHR23257">
    <property type="entry name" value="SERINE-THREONINE PROTEIN KINASE"/>
    <property type="match status" value="1"/>
</dbReference>
<keyword evidence="4" id="KW-1185">Reference proteome</keyword>
<feature type="region of interest" description="Disordered" evidence="1">
    <location>
        <begin position="1"/>
        <end position="20"/>
    </location>
</feature>
<dbReference type="Proteomes" id="UP001470230">
    <property type="component" value="Unassembled WGS sequence"/>
</dbReference>
<protein>
    <recommendedName>
        <fullName evidence="2">Protein kinase domain-containing protein</fullName>
    </recommendedName>
</protein>
<evidence type="ECO:0000313" key="4">
    <source>
        <dbReference type="Proteomes" id="UP001470230"/>
    </source>
</evidence>
<dbReference type="Gene3D" id="1.10.510.10">
    <property type="entry name" value="Transferase(Phosphotransferase) domain 1"/>
    <property type="match status" value="1"/>
</dbReference>
<dbReference type="SUPFAM" id="SSF56112">
    <property type="entry name" value="Protein kinase-like (PK-like)"/>
    <property type="match status" value="1"/>
</dbReference>
<dbReference type="InterPro" id="IPR050167">
    <property type="entry name" value="Ser_Thr_protein_kinase"/>
</dbReference>
<dbReference type="Pfam" id="PF07714">
    <property type="entry name" value="PK_Tyr_Ser-Thr"/>
    <property type="match status" value="1"/>
</dbReference>
<dbReference type="InterPro" id="IPR001245">
    <property type="entry name" value="Ser-Thr/Tyr_kinase_cat_dom"/>
</dbReference>
<dbReference type="EMBL" id="JAPFFF010000025">
    <property type="protein sequence ID" value="KAK8849919.1"/>
    <property type="molecule type" value="Genomic_DNA"/>
</dbReference>
<feature type="domain" description="Protein kinase" evidence="2">
    <location>
        <begin position="31"/>
        <end position="280"/>
    </location>
</feature>
<dbReference type="InterPro" id="IPR000719">
    <property type="entry name" value="Prot_kinase_dom"/>
</dbReference>
<organism evidence="3 4">
    <name type="scientific">Tritrichomonas musculus</name>
    <dbReference type="NCBI Taxonomy" id="1915356"/>
    <lineage>
        <taxon>Eukaryota</taxon>
        <taxon>Metamonada</taxon>
        <taxon>Parabasalia</taxon>
        <taxon>Tritrichomonadida</taxon>
        <taxon>Tritrichomonadidae</taxon>
        <taxon>Tritrichomonas</taxon>
    </lineage>
</organism>
<accession>A0ABR2HML7</accession>
<dbReference type="PROSITE" id="PS50011">
    <property type="entry name" value="PROTEIN_KINASE_DOM"/>
    <property type="match status" value="1"/>
</dbReference>
<sequence length="304" mass="35223">MSKQELQRSQSPEEQKVEQSGFRILEEEEIKNLKKIEDFGSVGRVTKVLMKDIYALKKIFISNFQYLPNFIKEYEILMSQPRHPNIVEVIGIYTGSKRYPPSILLEYCPMNLENAISENILSKEGIVKIIYQIAEGMKYIHMKGIIHGSLCPTNILIASDGTVKISDFCIMKLISFEEQSMSYPISKLMFIAPEIINEEDSYDEKIDAYSFGVLLFYVLSGGKLPKIKIKERVRGKKADIPSSFTEFSKKLINECWNFNPKDRPSFQMILNDLERNHYNLIQLNKTEIDNIESFVKQHKTKIPQ</sequence>
<dbReference type="InterPro" id="IPR011009">
    <property type="entry name" value="Kinase-like_dom_sf"/>
</dbReference>
<name>A0ABR2HML7_9EUKA</name>
<comment type="caution">
    <text evidence="3">The sequence shown here is derived from an EMBL/GenBank/DDBJ whole genome shotgun (WGS) entry which is preliminary data.</text>
</comment>
<evidence type="ECO:0000256" key="1">
    <source>
        <dbReference type="SAM" id="MobiDB-lite"/>
    </source>
</evidence>
<gene>
    <name evidence="3" type="ORF">M9Y10_018509</name>
</gene>
<evidence type="ECO:0000313" key="3">
    <source>
        <dbReference type="EMBL" id="KAK8849919.1"/>
    </source>
</evidence>
<evidence type="ECO:0000259" key="2">
    <source>
        <dbReference type="PROSITE" id="PS50011"/>
    </source>
</evidence>
<reference evidence="3 4" key="1">
    <citation type="submission" date="2024-04" db="EMBL/GenBank/DDBJ databases">
        <title>Tritrichomonas musculus Genome.</title>
        <authorList>
            <person name="Alves-Ferreira E."/>
            <person name="Grigg M."/>
            <person name="Lorenzi H."/>
            <person name="Galac M."/>
        </authorList>
    </citation>
    <scope>NUCLEOTIDE SEQUENCE [LARGE SCALE GENOMIC DNA]</scope>
    <source>
        <strain evidence="3 4">EAF2021</strain>
    </source>
</reference>
<proteinExistence type="predicted"/>
<feature type="compositionally biased region" description="Polar residues" evidence="1">
    <location>
        <begin position="1"/>
        <end position="10"/>
    </location>
</feature>